<reference evidence="3 4" key="1">
    <citation type="submission" date="2019-02" db="EMBL/GenBank/DDBJ databases">
        <title>Genomic Encyclopedia of Type Strains, Phase IV (KMG-IV): sequencing the most valuable type-strain genomes for metagenomic binning, comparative biology and taxonomic classification.</title>
        <authorList>
            <person name="Goeker M."/>
        </authorList>
    </citation>
    <scope>NUCLEOTIDE SEQUENCE [LARGE SCALE GENOMIC DNA]</scope>
    <source>
        <strain evidence="3 4">DSM 45622</strain>
    </source>
</reference>
<dbReference type="EMBL" id="SGXD01000001">
    <property type="protein sequence ID" value="RZS91275.1"/>
    <property type="molecule type" value="Genomic_DNA"/>
</dbReference>
<keyword evidence="2" id="KW-0472">Membrane</keyword>
<keyword evidence="2" id="KW-0812">Transmembrane</keyword>
<comment type="caution">
    <text evidence="3">The sequence shown here is derived from an EMBL/GenBank/DDBJ whole genome shotgun (WGS) entry which is preliminary data.</text>
</comment>
<evidence type="ECO:0000313" key="3">
    <source>
        <dbReference type="EMBL" id="RZS91275.1"/>
    </source>
</evidence>
<keyword evidence="4" id="KW-1185">Reference proteome</keyword>
<feature type="transmembrane region" description="Helical" evidence="2">
    <location>
        <begin position="77"/>
        <end position="100"/>
    </location>
</feature>
<dbReference type="Proteomes" id="UP000293638">
    <property type="component" value="Unassembled WGS sequence"/>
</dbReference>
<name>A0A4Q7NVR5_9ACTN</name>
<gene>
    <name evidence="3" type="ORF">EV189_0512</name>
</gene>
<sequence>MTIRPFARTSPTSSGPKGEQPPSAAETTMVTPVGTPAPSVPSVSPPSVRWEHPLERVEEIASPPRRPRLPWLRRRKVLVWAGVVLVVLGALAGFGVWMALGLRDSARDVKTQATAAEDELTAFRTVAGSDPTAASRHLDAAALHLATARRSSRTTQMRIAGVLPWAKIPVSDLGHLLDAADATVSAGHYALDVSGAIKPVPGSSQQPLYADHVFSLPVVQQTAVKAQQISSLMAGAEQDLLEVDGTGPKEQEVPGIRDRALDQVRSLRKQMEQALPLLRLLPGVLGADTPRTYLVTVLNQAEMRPSGGAPLSVATLTLDKGVMTQGAAQSTSDVKFPNGLAQGAGKGFINAPVPWKPAVADPFFSGQRVKGKTYTPFVNANTDPDFRVSGQNLALAWQGGTGQHIDGVIALDMNAVRELLRVTGGVDAAGYGQVNDQNVAQLLLANVYAEADSPQRHLLNAALMGGLVQRLSEGGGLTDKAKALFASAPGRHFQIWMADPSVQQFISGAGLSGAVAAPATTGDRIALFNQNLKGAKVDALQQRTVDEIITMQADGSAKVQRTVTQSNGAIDRSGKMLEYGELSGFARDSLVTVLPTGASDVTTPPAPAKPQQGATQVLGKRQVLAVGGLSYLRQPVQIAPGSTGTWPVTFTIPKAAVAEGDGMTLQVAYDANNDLTPVRTRTVVIPPPGWRVTGGTGVQVASGQGVLDVALDRTQTLSVVLSRG</sequence>
<dbReference type="InterPro" id="IPR025101">
    <property type="entry name" value="DUF4012"/>
</dbReference>
<evidence type="ECO:0000313" key="4">
    <source>
        <dbReference type="Proteomes" id="UP000293638"/>
    </source>
</evidence>
<dbReference type="Pfam" id="PF13196">
    <property type="entry name" value="DUF4012"/>
    <property type="match status" value="1"/>
</dbReference>
<dbReference type="RefSeq" id="WP_130491362.1">
    <property type="nucleotide sequence ID" value="NZ_SGXD01000001.1"/>
</dbReference>
<proteinExistence type="predicted"/>
<evidence type="ECO:0000256" key="1">
    <source>
        <dbReference type="SAM" id="MobiDB-lite"/>
    </source>
</evidence>
<feature type="region of interest" description="Disordered" evidence="1">
    <location>
        <begin position="1"/>
        <end position="48"/>
    </location>
</feature>
<feature type="compositionally biased region" description="Low complexity" evidence="1">
    <location>
        <begin position="30"/>
        <end position="48"/>
    </location>
</feature>
<evidence type="ECO:0000256" key="2">
    <source>
        <dbReference type="SAM" id="Phobius"/>
    </source>
</evidence>
<dbReference type="OrthoDB" id="3203519at2"/>
<organism evidence="3 4">
    <name type="scientific">Motilibacter rhizosphaerae</name>
    <dbReference type="NCBI Taxonomy" id="598652"/>
    <lineage>
        <taxon>Bacteria</taxon>
        <taxon>Bacillati</taxon>
        <taxon>Actinomycetota</taxon>
        <taxon>Actinomycetes</taxon>
        <taxon>Motilibacterales</taxon>
        <taxon>Motilibacteraceae</taxon>
        <taxon>Motilibacter</taxon>
    </lineage>
</organism>
<keyword evidence="2" id="KW-1133">Transmembrane helix</keyword>
<dbReference type="AlphaFoldDB" id="A0A4Q7NVR5"/>
<protein>
    <submittedName>
        <fullName evidence="3">Uncharacterized protein DUF4012</fullName>
    </submittedName>
</protein>
<accession>A0A4Q7NVR5</accession>